<sequence>MEQVLVVNRAALEARLGPGPFLSQNLETIRQFILDHHTFLPREQAEYDNTVRQIIPYVILRRGRHYFLLRRLKKQTETRLHEKLSLGVGGHINPTEEADDDPIAAGLWRELSEEVTLSQITSLTCVGLINETTGGVSDYHTALVYLLETTGEVTVRETEKMSGSWASPQELSAVFDRLETWSQIVLEEVISPNAV</sequence>
<proteinExistence type="predicted"/>
<gene>
    <name evidence="1" type="ORF">DV520_03425</name>
</gene>
<evidence type="ECO:0000313" key="1">
    <source>
        <dbReference type="EMBL" id="RFT07056.1"/>
    </source>
</evidence>
<comment type="caution">
    <text evidence="1">The sequence shown here is derived from an EMBL/GenBank/DDBJ whole genome shotgun (WGS) entry which is preliminary data.</text>
</comment>
<dbReference type="OrthoDB" id="6398375at2"/>
<dbReference type="SUPFAM" id="SSF55811">
    <property type="entry name" value="Nudix"/>
    <property type="match status" value="1"/>
</dbReference>
<dbReference type="EMBL" id="QQRQ01000004">
    <property type="protein sequence ID" value="RFT07056.1"/>
    <property type="molecule type" value="Genomic_DNA"/>
</dbReference>
<accession>A0A3E2B504</accession>
<dbReference type="AlphaFoldDB" id="A0A3E2B504"/>
<evidence type="ECO:0000313" key="2">
    <source>
        <dbReference type="Proteomes" id="UP000260649"/>
    </source>
</evidence>
<dbReference type="Proteomes" id="UP000260649">
    <property type="component" value="Unassembled WGS sequence"/>
</dbReference>
<dbReference type="GO" id="GO:0016787">
    <property type="term" value="F:hydrolase activity"/>
    <property type="evidence" value="ECO:0007669"/>
    <property type="project" value="UniProtKB-KW"/>
</dbReference>
<dbReference type="Gene3D" id="3.90.79.10">
    <property type="entry name" value="Nucleoside Triphosphate Pyrophosphohydrolase"/>
    <property type="match status" value="1"/>
</dbReference>
<keyword evidence="2" id="KW-1185">Reference proteome</keyword>
<dbReference type="RefSeq" id="WP_117141805.1">
    <property type="nucleotide sequence ID" value="NZ_CAKXKJ010000001.1"/>
</dbReference>
<protein>
    <submittedName>
        <fullName evidence="1">NUDIX hydrolase</fullName>
    </submittedName>
</protein>
<dbReference type="GeneID" id="97994793"/>
<reference evidence="1 2" key="1">
    <citation type="submission" date="2018-07" db="EMBL/GenBank/DDBJ databases">
        <title>GABA Modulating Bacteria of the Human Gut Microbiota.</title>
        <authorList>
            <person name="Strandwitz P."/>
            <person name="Kim K.H."/>
            <person name="Terekhova D."/>
            <person name="Liu J.K."/>
            <person name="Sharma A."/>
            <person name="Levering J."/>
            <person name="Mcdonald D."/>
            <person name="Dietrich D."/>
            <person name="Ramadhar T.R."/>
            <person name="Lekbua A."/>
            <person name="Mroue N."/>
            <person name="Liston C."/>
            <person name="Stewart E.J."/>
            <person name="Dubin M.J."/>
            <person name="Zengler K."/>
            <person name="Knight R."/>
            <person name="Gilbert J.A."/>
            <person name="Clardy J."/>
            <person name="Lewis K."/>
        </authorList>
    </citation>
    <scope>NUCLEOTIDE SEQUENCE [LARGE SCALE GENOMIC DNA]</scope>
    <source>
        <strain evidence="1 2">KLE1738</strain>
    </source>
</reference>
<name>A0A3E2B504_9FIRM</name>
<dbReference type="InterPro" id="IPR015797">
    <property type="entry name" value="NUDIX_hydrolase-like_dom_sf"/>
</dbReference>
<keyword evidence="1" id="KW-0378">Hydrolase</keyword>
<organism evidence="1 2">
    <name type="scientific">Evtepia gabavorous</name>
    <dbReference type="NCBI Taxonomy" id="2211183"/>
    <lineage>
        <taxon>Bacteria</taxon>
        <taxon>Bacillati</taxon>
        <taxon>Bacillota</taxon>
        <taxon>Clostridia</taxon>
        <taxon>Eubacteriales</taxon>
        <taxon>Evtepia</taxon>
    </lineage>
</organism>